<comment type="caution">
    <text evidence="1">The sequence shown here is derived from an EMBL/GenBank/DDBJ whole genome shotgun (WGS) entry which is preliminary data.</text>
</comment>
<evidence type="ECO:0000313" key="2">
    <source>
        <dbReference type="Proteomes" id="UP001162992"/>
    </source>
</evidence>
<gene>
    <name evidence="1" type="ORF">O6H91_17G030600</name>
</gene>
<reference evidence="2" key="1">
    <citation type="journal article" date="2024" name="Proc. Natl. Acad. Sci. U.S.A.">
        <title>Extraordinary preservation of gene collinearity over three hundred million years revealed in homosporous lycophytes.</title>
        <authorList>
            <person name="Li C."/>
            <person name="Wickell D."/>
            <person name="Kuo L.Y."/>
            <person name="Chen X."/>
            <person name="Nie B."/>
            <person name="Liao X."/>
            <person name="Peng D."/>
            <person name="Ji J."/>
            <person name="Jenkins J."/>
            <person name="Williams M."/>
            <person name="Shu S."/>
            <person name="Plott C."/>
            <person name="Barry K."/>
            <person name="Rajasekar S."/>
            <person name="Grimwood J."/>
            <person name="Han X."/>
            <person name="Sun S."/>
            <person name="Hou Z."/>
            <person name="He W."/>
            <person name="Dai G."/>
            <person name="Sun C."/>
            <person name="Schmutz J."/>
            <person name="Leebens-Mack J.H."/>
            <person name="Li F.W."/>
            <person name="Wang L."/>
        </authorList>
    </citation>
    <scope>NUCLEOTIDE SEQUENCE [LARGE SCALE GENOMIC DNA]</scope>
    <source>
        <strain evidence="2">cv. PW_Plant_1</strain>
    </source>
</reference>
<dbReference type="EMBL" id="CM055108">
    <property type="protein sequence ID" value="KAJ7524976.1"/>
    <property type="molecule type" value="Genomic_DNA"/>
</dbReference>
<proteinExistence type="predicted"/>
<dbReference type="Proteomes" id="UP001162992">
    <property type="component" value="Chromosome 17"/>
</dbReference>
<organism evidence="1 2">
    <name type="scientific">Diphasiastrum complanatum</name>
    <name type="common">Issler's clubmoss</name>
    <name type="synonym">Lycopodium complanatum</name>
    <dbReference type="NCBI Taxonomy" id="34168"/>
    <lineage>
        <taxon>Eukaryota</taxon>
        <taxon>Viridiplantae</taxon>
        <taxon>Streptophyta</taxon>
        <taxon>Embryophyta</taxon>
        <taxon>Tracheophyta</taxon>
        <taxon>Lycopodiopsida</taxon>
        <taxon>Lycopodiales</taxon>
        <taxon>Lycopodiaceae</taxon>
        <taxon>Lycopodioideae</taxon>
        <taxon>Diphasiastrum</taxon>
    </lineage>
</organism>
<evidence type="ECO:0000313" key="1">
    <source>
        <dbReference type="EMBL" id="KAJ7524976.1"/>
    </source>
</evidence>
<keyword evidence="2" id="KW-1185">Reference proteome</keyword>
<name>A0ACC2B5F8_DIPCM</name>
<sequence>MDACSLSTKFQAGILVLFLISQCAIKGVIALDCNNPRDKGNKDYNRRCGGKNNVGVISGKQGGGNSGGSKAGLSNCNNGGLQIGFYSRSCPNAENIVRGAFAGNFLSDPTAPAALLRLAFHDCQVGGCDASILLDSTSTFQSEQRSDRNFGIRRLDFIDRIKASLEAVCPGIVSCADIIILVARDSISLTGGPRFPVQTGRRDSLTASNIAADASIPPASVSINNFLSTFQSKGMTVEESVAILGAHTIGVGHCVNIVDRLYPTTDPRLGALFSAQLRLQCPTGSPQTLNNNTVINNDLTNVIFDNQYFRDVMNGRGLFTIDAELGQDSRTSAAVAQFAQNQQLFFSTFISAFNKLAATNVLTSNNGQIRRNCHVVN</sequence>
<accession>A0ACC2B5F8</accession>
<protein>
    <submittedName>
        <fullName evidence="1">Uncharacterized protein</fullName>
    </submittedName>
</protein>